<proteinExistence type="predicted"/>
<evidence type="ECO:0000313" key="2">
    <source>
        <dbReference type="Proteomes" id="UP000279236"/>
    </source>
</evidence>
<comment type="caution">
    <text evidence="1">The sequence shown here is derived from an EMBL/GenBank/DDBJ whole genome shotgun (WGS) entry which is preliminary data.</text>
</comment>
<organism evidence="1 2">
    <name type="scientific">Apiotrichum porosum</name>
    <dbReference type="NCBI Taxonomy" id="105984"/>
    <lineage>
        <taxon>Eukaryota</taxon>
        <taxon>Fungi</taxon>
        <taxon>Dikarya</taxon>
        <taxon>Basidiomycota</taxon>
        <taxon>Agaricomycotina</taxon>
        <taxon>Tremellomycetes</taxon>
        <taxon>Trichosporonales</taxon>
        <taxon>Trichosporonaceae</taxon>
        <taxon>Apiotrichum</taxon>
    </lineage>
</organism>
<dbReference type="GeneID" id="39588997"/>
<dbReference type="AlphaFoldDB" id="A0A427Y554"/>
<dbReference type="RefSeq" id="XP_028479003.1">
    <property type="nucleotide sequence ID" value="XM_028620031.1"/>
</dbReference>
<accession>A0A427Y554</accession>
<protein>
    <submittedName>
        <fullName evidence="1">Uncharacterized protein</fullName>
    </submittedName>
</protein>
<dbReference type="Proteomes" id="UP000279236">
    <property type="component" value="Unassembled WGS sequence"/>
</dbReference>
<keyword evidence="2" id="KW-1185">Reference proteome</keyword>
<name>A0A427Y554_9TREE</name>
<sequence length="168" mass="17972">MSTSVLNAVQSAVASSTTKPVATVGVPVAATSSAAAATTTSTTTTVLSTALAIHTVPNLYWCGTPWVEFSWTGGTAPYSVYLVLGDDLASLVETVASNLNVTQYTWVVDQTVNDTQYDAIQVVDHQGVYSCVEHVGDDKRQRDIYGGVHRPHSRHLEHRGTCDDDSTR</sequence>
<reference evidence="1 2" key="1">
    <citation type="submission" date="2018-11" db="EMBL/GenBank/DDBJ databases">
        <title>Genome sequence of Apiotrichum porosum DSM 27194.</title>
        <authorList>
            <person name="Aliyu H."/>
            <person name="Gorte O."/>
            <person name="Ochsenreither K."/>
        </authorList>
    </citation>
    <scope>NUCLEOTIDE SEQUENCE [LARGE SCALE GENOMIC DNA]</scope>
    <source>
        <strain evidence="1 2">DSM 27194</strain>
    </source>
</reference>
<dbReference type="EMBL" id="RSCE01000002">
    <property type="protein sequence ID" value="RSH86218.1"/>
    <property type="molecule type" value="Genomic_DNA"/>
</dbReference>
<gene>
    <name evidence="1" type="ORF">EHS24_004454</name>
</gene>
<evidence type="ECO:0000313" key="1">
    <source>
        <dbReference type="EMBL" id="RSH86218.1"/>
    </source>
</evidence>